<dbReference type="PROSITE" id="PS51352">
    <property type="entry name" value="THIOREDOXIN_2"/>
    <property type="match status" value="1"/>
</dbReference>
<sequence>MFAHIKNVLLPLSTVLICSLTSCNKKFESDNYTAYFGGEIINPLSRYVLLCKDNKVLDTLILDEKNRFFKKFDSLTPGMYTFRHDPEYQYIYFDKNDSLMVRINTGDFDNSIVFCGRGDQKNNFLMEMYLKNESDKNNMFDLFDRNYDQFSKSIDSIYARKKAFYLRKKTEINWDDKFDLYAKASLDFSHLAKKEIYPFAHERRTGEAISTKLPKDYYNFRKEIDFNNAQLTNYSPFVRYLTAMLNNVAYSEADNTFNLEETAIENNIKKLNIADTLFKNEKIKNSVLNNIAFMYLLEDQNMHNKKKFFDRYSQLSTDNSGHNEIKKIGDAIQMLTEGKKLPDADLINEKGEKIDLNSITDGKQTVLFFWTSNAKAHMVTVHKKVNELKKKHPNLHFVSINVDDSEQEWKQILSQYAFENTTELHSANFEALKDHWVITKIQRTILLQPNGMIKNAFVSLFDSDFEKNLK</sequence>
<protein>
    <submittedName>
        <fullName evidence="2">Redoxin domain-containing protein</fullName>
    </submittedName>
</protein>
<organism evidence="2 3">
    <name type="scientific">Flavobacterium supellecticarium</name>
    <dbReference type="NCBI Taxonomy" id="2565924"/>
    <lineage>
        <taxon>Bacteria</taxon>
        <taxon>Pseudomonadati</taxon>
        <taxon>Bacteroidota</taxon>
        <taxon>Flavobacteriia</taxon>
        <taxon>Flavobacteriales</taxon>
        <taxon>Flavobacteriaceae</taxon>
        <taxon>Flavobacterium</taxon>
    </lineage>
</organism>
<dbReference type="InterPro" id="IPR013766">
    <property type="entry name" value="Thioredoxin_domain"/>
</dbReference>
<dbReference type="AlphaFoldDB" id="A0A4S4A3T7"/>
<name>A0A4S4A3T7_9FLAO</name>
<comment type="caution">
    <text evidence="2">The sequence shown here is derived from an EMBL/GenBank/DDBJ whole genome shotgun (WGS) entry which is preliminary data.</text>
</comment>
<dbReference type="InterPro" id="IPR012336">
    <property type="entry name" value="Thioredoxin-like_fold"/>
</dbReference>
<accession>A0A4S4A3T7</accession>
<dbReference type="OrthoDB" id="1146847at2"/>
<evidence type="ECO:0000259" key="1">
    <source>
        <dbReference type="PROSITE" id="PS51352"/>
    </source>
</evidence>
<dbReference type="SUPFAM" id="SSF52833">
    <property type="entry name" value="Thioredoxin-like"/>
    <property type="match status" value="1"/>
</dbReference>
<dbReference type="Pfam" id="PF13905">
    <property type="entry name" value="Thioredoxin_8"/>
    <property type="match status" value="1"/>
</dbReference>
<dbReference type="InterPro" id="IPR036249">
    <property type="entry name" value="Thioredoxin-like_sf"/>
</dbReference>
<keyword evidence="3" id="KW-1185">Reference proteome</keyword>
<gene>
    <name evidence="2" type="ORF">E6C50_02530</name>
</gene>
<dbReference type="Gene3D" id="3.40.30.10">
    <property type="entry name" value="Glutaredoxin"/>
    <property type="match status" value="1"/>
</dbReference>
<evidence type="ECO:0000313" key="2">
    <source>
        <dbReference type="EMBL" id="THF53099.1"/>
    </source>
</evidence>
<feature type="domain" description="Thioredoxin" evidence="1">
    <location>
        <begin position="335"/>
        <end position="470"/>
    </location>
</feature>
<dbReference type="EMBL" id="SSNZ01000001">
    <property type="protein sequence ID" value="THF53099.1"/>
    <property type="molecule type" value="Genomic_DNA"/>
</dbReference>
<reference evidence="2 3" key="1">
    <citation type="submission" date="2019-04" db="EMBL/GenBank/DDBJ databases">
        <title>Flavobacterium sp. nov. isolated from construction timber.</title>
        <authorList>
            <person name="Lin S.-Y."/>
            <person name="Chang C.-T."/>
            <person name="Young C.-C."/>
        </authorList>
    </citation>
    <scope>NUCLEOTIDE SEQUENCE [LARGE SCALE GENOMIC DNA]</scope>
    <source>
        <strain evidence="2 3">CC-CTC003</strain>
    </source>
</reference>
<proteinExistence type="predicted"/>
<dbReference type="PROSITE" id="PS51257">
    <property type="entry name" value="PROKAR_LIPOPROTEIN"/>
    <property type="match status" value="1"/>
</dbReference>
<dbReference type="Proteomes" id="UP000307507">
    <property type="component" value="Unassembled WGS sequence"/>
</dbReference>
<evidence type="ECO:0000313" key="3">
    <source>
        <dbReference type="Proteomes" id="UP000307507"/>
    </source>
</evidence>
<dbReference type="RefSeq" id="WP_136401623.1">
    <property type="nucleotide sequence ID" value="NZ_SSNZ01000001.1"/>
</dbReference>